<dbReference type="AlphaFoldDB" id="A0AA39GKD3"/>
<comment type="caution">
    <text evidence="6">The sequence shown here is derived from an EMBL/GenBank/DDBJ whole genome shotgun (WGS) entry which is preliminary data.</text>
</comment>
<dbReference type="GO" id="GO:0046872">
    <property type="term" value="F:metal ion binding"/>
    <property type="evidence" value="ECO:0007669"/>
    <property type="project" value="UniProtKB-KW"/>
</dbReference>
<organism evidence="6 7">
    <name type="scientific">Sarocladium strictum</name>
    <name type="common">Black bundle disease fungus</name>
    <name type="synonym">Acremonium strictum</name>
    <dbReference type="NCBI Taxonomy" id="5046"/>
    <lineage>
        <taxon>Eukaryota</taxon>
        <taxon>Fungi</taxon>
        <taxon>Dikarya</taxon>
        <taxon>Ascomycota</taxon>
        <taxon>Pezizomycotina</taxon>
        <taxon>Sordariomycetes</taxon>
        <taxon>Hypocreomycetidae</taxon>
        <taxon>Hypocreales</taxon>
        <taxon>Sarocladiaceae</taxon>
        <taxon>Sarocladium</taxon>
    </lineage>
</organism>
<dbReference type="Gene3D" id="1.10.1280.10">
    <property type="entry name" value="Di-copper center containing domain from catechol oxidase"/>
    <property type="match status" value="1"/>
</dbReference>
<evidence type="ECO:0000313" key="7">
    <source>
        <dbReference type="Proteomes" id="UP001175261"/>
    </source>
</evidence>
<evidence type="ECO:0000259" key="5">
    <source>
        <dbReference type="PROSITE" id="PS00498"/>
    </source>
</evidence>
<dbReference type="PROSITE" id="PS00497">
    <property type="entry name" value="TYROSINASE_1"/>
    <property type="match status" value="1"/>
</dbReference>
<keyword evidence="3" id="KW-0732">Signal</keyword>
<feature type="chain" id="PRO_5041302367" description="Tyrosinase copper-binding domain-containing protein" evidence="3">
    <location>
        <begin position="18"/>
        <end position="333"/>
    </location>
</feature>
<evidence type="ECO:0000256" key="3">
    <source>
        <dbReference type="SAM" id="SignalP"/>
    </source>
</evidence>
<keyword evidence="1" id="KW-0479">Metal-binding</keyword>
<protein>
    <recommendedName>
        <fullName evidence="4 5">Tyrosinase copper-binding domain-containing protein</fullName>
    </recommendedName>
</protein>
<evidence type="ECO:0000256" key="2">
    <source>
        <dbReference type="ARBA" id="ARBA00023008"/>
    </source>
</evidence>
<feature type="signal peptide" evidence="3">
    <location>
        <begin position="1"/>
        <end position="17"/>
    </location>
</feature>
<keyword evidence="7" id="KW-1185">Reference proteome</keyword>
<dbReference type="Proteomes" id="UP001175261">
    <property type="component" value="Unassembled WGS sequence"/>
</dbReference>
<evidence type="ECO:0000256" key="1">
    <source>
        <dbReference type="ARBA" id="ARBA00022723"/>
    </source>
</evidence>
<dbReference type="EMBL" id="JAPDFR010000003">
    <property type="protein sequence ID" value="KAK0388104.1"/>
    <property type="molecule type" value="Genomic_DNA"/>
</dbReference>
<dbReference type="InterPro" id="IPR002227">
    <property type="entry name" value="Tyrosinase_Cu-bd"/>
</dbReference>
<dbReference type="InterPro" id="IPR050316">
    <property type="entry name" value="Tyrosinase/Hemocyanin"/>
</dbReference>
<dbReference type="GO" id="GO:0016491">
    <property type="term" value="F:oxidoreductase activity"/>
    <property type="evidence" value="ECO:0007669"/>
    <property type="project" value="InterPro"/>
</dbReference>
<name>A0AA39GKD3_SARSR</name>
<accession>A0AA39GKD3</accession>
<dbReference type="InterPro" id="IPR008922">
    <property type="entry name" value="Di-copper_centre_dom_sf"/>
</dbReference>
<dbReference type="PRINTS" id="PR00092">
    <property type="entry name" value="TYROSINASE"/>
</dbReference>
<evidence type="ECO:0000313" key="6">
    <source>
        <dbReference type="EMBL" id="KAK0388104.1"/>
    </source>
</evidence>
<dbReference type="SUPFAM" id="SSF48056">
    <property type="entry name" value="Di-copper centre-containing domain"/>
    <property type="match status" value="1"/>
</dbReference>
<dbReference type="PANTHER" id="PTHR11474">
    <property type="entry name" value="TYROSINASE FAMILY MEMBER"/>
    <property type="match status" value="1"/>
</dbReference>
<dbReference type="PANTHER" id="PTHR11474:SF126">
    <property type="entry name" value="TYROSINASE-LIKE PROTEIN TYR-1-RELATED"/>
    <property type="match status" value="1"/>
</dbReference>
<feature type="domain" description="Tyrosinase copper-binding" evidence="5">
    <location>
        <begin position="233"/>
        <end position="244"/>
    </location>
</feature>
<dbReference type="PROSITE" id="PS00498">
    <property type="entry name" value="TYROSINASE_2"/>
    <property type="match status" value="1"/>
</dbReference>
<keyword evidence="2" id="KW-0186">Copper</keyword>
<feature type="domain" description="Tyrosinase copper-binding" evidence="4">
    <location>
        <begin position="87"/>
        <end position="104"/>
    </location>
</feature>
<proteinExistence type="predicted"/>
<reference evidence="6" key="1">
    <citation type="submission" date="2022-10" db="EMBL/GenBank/DDBJ databases">
        <title>Determination and structural analysis of whole genome sequence of Sarocladium strictum F4-1.</title>
        <authorList>
            <person name="Hu L."/>
            <person name="Jiang Y."/>
        </authorList>
    </citation>
    <scope>NUCLEOTIDE SEQUENCE</scope>
    <source>
        <strain evidence="6">F4-1</strain>
    </source>
</reference>
<gene>
    <name evidence="6" type="ORF">NLU13_4348</name>
</gene>
<evidence type="ECO:0000259" key="4">
    <source>
        <dbReference type="PROSITE" id="PS00497"/>
    </source>
</evidence>
<dbReference type="Pfam" id="PF00264">
    <property type="entry name" value="Tyrosinase"/>
    <property type="match status" value="1"/>
</dbReference>
<sequence length="333" mass="36903">MASRVFLFALAATCVLAAPHAGLLRRQECTNPKQRKAWHKMTNAEKKAYLDAEVCLMNTPAELDMRGAETVFDELQSIHVNIAQIAHFVGAFLPFHRYFMWAHEYKLETVCGYTGGQPYWEESVDAGNFTASEIFDAELGFGGDGTGTERCITDGPFAGYMNNLGPGYEINRHCINRRLNDFSSRGAAQPNVDACMEATTYTQVWNCIEGSPHGAGHGGVGEQMMNPISSPGDPLFYMHHTWLDKLWWDWQALDLDARLTAIGGSNTMNPALANGMFGNRPDDVPVPEVKGDLGTTTTLSHVIQMYDVVPDVTVADVMDIRGLLCFEYVDFRD</sequence>